<feature type="region of interest" description="Disordered" evidence="1">
    <location>
        <begin position="1"/>
        <end position="24"/>
    </location>
</feature>
<evidence type="ECO:0000256" key="1">
    <source>
        <dbReference type="SAM" id="MobiDB-lite"/>
    </source>
</evidence>
<feature type="region of interest" description="Disordered" evidence="1">
    <location>
        <begin position="74"/>
        <end position="136"/>
    </location>
</feature>
<comment type="caution">
    <text evidence="2">The sequence shown here is derived from an EMBL/GenBank/DDBJ whole genome shotgun (WGS) entry which is preliminary data.</text>
</comment>
<feature type="compositionally biased region" description="Basic residues" evidence="1">
    <location>
        <begin position="1"/>
        <end position="10"/>
    </location>
</feature>
<name>A0A8S9QPW4_BRACR</name>
<evidence type="ECO:0000313" key="2">
    <source>
        <dbReference type="EMBL" id="KAF3555902.1"/>
    </source>
</evidence>
<evidence type="ECO:0000313" key="3">
    <source>
        <dbReference type="Proteomes" id="UP000712600"/>
    </source>
</evidence>
<dbReference type="Proteomes" id="UP000712600">
    <property type="component" value="Unassembled WGS sequence"/>
</dbReference>
<sequence>MEVSERRKKNKEREDVEKEDADIDRSIDEYAEMVMNEEMIDADNLLDENFENEEFLVEEGMEEEEHIEAIAQLSQNRSIRPPLGEKMKAKPAQQAKEASKEPVNTDQNDKNGKTNLMPLGKKRGTKSPDYNTLEPS</sequence>
<reference evidence="2" key="1">
    <citation type="submission" date="2019-12" db="EMBL/GenBank/DDBJ databases">
        <title>Genome sequencing and annotation of Brassica cretica.</title>
        <authorList>
            <person name="Studholme D.J."/>
            <person name="Sarris P."/>
        </authorList>
    </citation>
    <scope>NUCLEOTIDE SEQUENCE</scope>
    <source>
        <strain evidence="2">PFS-109/04</strain>
        <tissue evidence="2">Leaf</tissue>
    </source>
</reference>
<proteinExistence type="predicted"/>
<dbReference type="EMBL" id="QGKX02000996">
    <property type="protein sequence ID" value="KAF3555902.1"/>
    <property type="molecule type" value="Genomic_DNA"/>
</dbReference>
<organism evidence="2 3">
    <name type="scientific">Brassica cretica</name>
    <name type="common">Mustard</name>
    <dbReference type="NCBI Taxonomy" id="69181"/>
    <lineage>
        <taxon>Eukaryota</taxon>
        <taxon>Viridiplantae</taxon>
        <taxon>Streptophyta</taxon>
        <taxon>Embryophyta</taxon>
        <taxon>Tracheophyta</taxon>
        <taxon>Spermatophyta</taxon>
        <taxon>Magnoliopsida</taxon>
        <taxon>eudicotyledons</taxon>
        <taxon>Gunneridae</taxon>
        <taxon>Pentapetalae</taxon>
        <taxon>rosids</taxon>
        <taxon>malvids</taxon>
        <taxon>Brassicales</taxon>
        <taxon>Brassicaceae</taxon>
        <taxon>Brassiceae</taxon>
        <taxon>Brassica</taxon>
    </lineage>
</organism>
<protein>
    <submittedName>
        <fullName evidence="2">Uncharacterized protein</fullName>
    </submittedName>
</protein>
<gene>
    <name evidence="2" type="ORF">F2Q69_00010896</name>
</gene>
<dbReference type="AlphaFoldDB" id="A0A8S9QPW4"/>
<accession>A0A8S9QPW4</accession>